<dbReference type="InterPro" id="IPR056104">
    <property type="entry name" value="DUF7687"/>
</dbReference>
<accession>A0A7X9FSY0</accession>
<name>A0A7X9FSY0_9DELT</name>
<evidence type="ECO:0000313" key="4">
    <source>
        <dbReference type="Proteomes" id="UP000524246"/>
    </source>
</evidence>
<dbReference type="Proteomes" id="UP000524246">
    <property type="component" value="Unassembled WGS sequence"/>
</dbReference>
<evidence type="ECO:0000259" key="1">
    <source>
        <dbReference type="Pfam" id="PF24736"/>
    </source>
</evidence>
<feature type="domain" description="DUF7690" evidence="2">
    <location>
        <begin position="1"/>
        <end position="91"/>
    </location>
</feature>
<organism evidence="3 4">
    <name type="scientific">SAR324 cluster bacterium</name>
    <dbReference type="NCBI Taxonomy" id="2024889"/>
    <lineage>
        <taxon>Bacteria</taxon>
        <taxon>Deltaproteobacteria</taxon>
        <taxon>SAR324 cluster</taxon>
    </lineage>
</organism>
<gene>
    <name evidence="3" type="ORF">GYA55_10375</name>
</gene>
<dbReference type="AlphaFoldDB" id="A0A7X9FSY0"/>
<comment type="caution">
    <text evidence="3">The sequence shown here is derived from an EMBL/GenBank/DDBJ whole genome shotgun (WGS) entry which is preliminary data.</text>
</comment>
<reference evidence="3 4" key="1">
    <citation type="journal article" date="2020" name="Biotechnol. Biofuels">
        <title>New insights from the biogas microbiome by comprehensive genome-resolved metagenomics of nearly 1600 species originating from multiple anaerobic digesters.</title>
        <authorList>
            <person name="Campanaro S."/>
            <person name="Treu L."/>
            <person name="Rodriguez-R L.M."/>
            <person name="Kovalovszki A."/>
            <person name="Ziels R.M."/>
            <person name="Maus I."/>
            <person name="Zhu X."/>
            <person name="Kougias P.G."/>
            <person name="Basile A."/>
            <person name="Luo G."/>
            <person name="Schluter A."/>
            <person name="Konstantinidis K.T."/>
            <person name="Angelidaki I."/>
        </authorList>
    </citation>
    <scope>NUCLEOTIDE SEQUENCE [LARGE SCALE GENOMIC DNA]</scope>
    <source>
        <strain evidence="3">AS27yjCOA_65</strain>
    </source>
</reference>
<protein>
    <submittedName>
        <fullName evidence="3">Uncharacterized protein</fullName>
    </submittedName>
</protein>
<proteinExistence type="predicted"/>
<dbReference type="Pfam" id="PF24736">
    <property type="entry name" value="DUF7687"/>
    <property type="match status" value="1"/>
</dbReference>
<evidence type="ECO:0000259" key="2">
    <source>
        <dbReference type="Pfam" id="PF24739"/>
    </source>
</evidence>
<dbReference type="EMBL" id="JAAZON010000469">
    <property type="protein sequence ID" value="NMC63556.1"/>
    <property type="molecule type" value="Genomic_DNA"/>
</dbReference>
<feature type="domain" description="DUF7687" evidence="1">
    <location>
        <begin position="99"/>
        <end position="281"/>
    </location>
</feature>
<dbReference type="InterPro" id="IPR056107">
    <property type="entry name" value="DUF7690"/>
</dbReference>
<sequence length="292" mass="33700">MKPDGRFVNLRKDFWANVRTISEECGYTSRSPRNNPLSSQVKVPSIEEIKQALENRGLVYSHIANANNTLTDFGKLLISYYGFRANVLNNTVEKLLLNAEKAHKIFDDLKSTLNPTCQLPFNKQKDTKKAPAYFTGIINMLIEANSAGYPCDYDPHKLTTVTRDLKPLRTFARRIDGAFPSIINPVAVWEVKEYYYTTTFGSRVADGVYETLLDGHELEELQEHEGVEVKHYLMIDDYYTWWECGKSYLCRIIDMLHMGYVDEVLFGYEVVERLPNIVKEWISLVTDRNKES</sequence>
<dbReference type="Pfam" id="PF24739">
    <property type="entry name" value="DUF7690"/>
    <property type="match status" value="1"/>
</dbReference>
<evidence type="ECO:0000313" key="3">
    <source>
        <dbReference type="EMBL" id="NMC63556.1"/>
    </source>
</evidence>